<name>A0ABV0PV53_9TELE</name>
<accession>A0ABV0PV53</accession>
<evidence type="ECO:0000313" key="1">
    <source>
        <dbReference type="EMBL" id="MEQ2187366.1"/>
    </source>
</evidence>
<sequence length="105" mass="12569">MITDWEQQVMFLNRSSEATGWVVSFPVCSRYWRLKQRKCFCRNPEEDMSVKVPYHAQNPAATVKQLHVWDKNMIYYLWKKRREQPGAAAETLLLNSTMFWVHITD</sequence>
<reference evidence="1 2" key="1">
    <citation type="submission" date="2021-06" db="EMBL/GenBank/DDBJ databases">
        <authorList>
            <person name="Palmer J.M."/>
        </authorList>
    </citation>
    <scope>NUCLEOTIDE SEQUENCE [LARGE SCALE GENOMIC DNA]</scope>
    <source>
        <strain evidence="1 2">GA_2019</strain>
        <tissue evidence="1">Muscle</tissue>
    </source>
</reference>
<dbReference type="EMBL" id="JAHRIO010090123">
    <property type="protein sequence ID" value="MEQ2187366.1"/>
    <property type="molecule type" value="Genomic_DNA"/>
</dbReference>
<dbReference type="Proteomes" id="UP001476798">
    <property type="component" value="Unassembled WGS sequence"/>
</dbReference>
<keyword evidence="2" id="KW-1185">Reference proteome</keyword>
<evidence type="ECO:0000313" key="2">
    <source>
        <dbReference type="Proteomes" id="UP001476798"/>
    </source>
</evidence>
<gene>
    <name evidence="1" type="ORF">GOODEAATRI_004008</name>
</gene>
<proteinExistence type="predicted"/>
<protein>
    <submittedName>
        <fullName evidence="1">Uncharacterized protein</fullName>
    </submittedName>
</protein>
<organism evidence="1 2">
    <name type="scientific">Goodea atripinnis</name>
    <dbReference type="NCBI Taxonomy" id="208336"/>
    <lineage>
        <taxon>Eukaryota</taxon>
        <taxon>Metazoa</taxon>
        <taxon>Chordata</taxon>
        <taxon>Craniata</taxon>
        <taxon>Vertebrata</taxon>
        <taxon>Euteleostomi</taxon>
        <taxon>Actinopterygii</taxon>
        <taxon>Neopterygii</taxon>
        <taxon>Teleostei</taxon>
        <taxon>Neoteleostei</taxon>
        <taxon>Acanthomorphata</taxon>
        <taxon>Ovalentaria</taxon>
        <taxon>Atherinomorphae</taxon>
        <taxon>Cyprinodontiformes</taxon>
        <taxon>Goodeidae</taxon>
        <taxon>Goodea</taxon>
    </lineage>
</organism>
<comment type="caution">
    <text evidence="1">The sequence shown here is derived from an EMBL/GenBank/DDBJ whole genome shotgun (WGS) entry which is preliminary data.</text>
</comment>